<organism evidence="17">
    <name type="scientific">hydrothermal vent metagenome</name>
    <dbReference type="NCBI Taxonomy" id="652676"/>
    <lineage>
        <taxon>unclassified sequences</taxon>
        <taxon>metagenomes</taxon>
        <taxon>ecological metagenomes</taxon>
    </lineage>
</organism>
<dbReference type="HAMAP" id="MF_02002">
    <property type="entry name" value="Ile_tRNA_synth_type1"/>
    <property type="match status" value="1"/>
</dbReference>
<dbReference type="InterPro" id="IPR013155">
    <property type="entry name" value="M/V/L/I-tRNA-synth_anticd-bd"/>
</dbReference>
<keyword evidence="7" id="KW-0479">Metal-binding</keyword>
<evidence type="ECO:0000256" key="8">
    <source>
        <dbReference type="ARBA" id="ARBA00022741"/>
    </source>
</evidence>
<dbReference type="Pfam" id="PF06827">
    <property type="entry name" value="zf-FPG_IleRS"/>
    <property type="match status" value="1"/>
</dbReference>
<comment type="subcellular location">
    <subcellularLocation>
        <location evidence="2">Cytoplasm</location>
    </subcellularLocation>
</comment>
<dbReference type="InterPro" id="IPR033708">
    <property type="entry name" value="Anticodon_Ile_BEm"/>
</dbReference>
<evidence type="ECO:0000256" key="12">
    <source>
        <dbReference type="ARBA" id="ARBA00023146"/>
    </source>
</evidence>
<protein>
    <recommendedName>
        <fullName evidence="4">isoleucine--tRNA ligase</fullName>
        <ecNumber evidence="4">6.1.1.5</ecNumber>
    </recommendedName>
</protein>
<keyword evidence="8" id="KW-0547">Nucleotide-binding</keyword>
<dbReference type="InterPro" id="IPR014729">
    <property type="entry name" value="Rossmann-like_a/b/a_fold"/>
</dbReference>
<dbReference type="AlphaFoldDB" id="A0A3B0XDT5"/>
<dbReference type="Pfam" id="PF00133">
    <property type="entry name" value="tRNA-synt_1"/>
    <property type="match status" value="1"/>
</dbReference>
<dbReference type="GO" id="GO:0005829">
    <property type="term" value="C:cytosol"/>
    <property type="evidence" value="ECO:0007669"/>
    <property type="project" value="TreeGrafter"/>
</dbReference>
<evidence type="ECO:0000256" key="2">
    <source>
        <dbReference type="ARBA" id="ARBA00004496"/>
    </source>
</evidence>
<evidence type="ECO:0000256" key="6">
    <source>
        <dbReference type="ARBA" id="ARBA00022598"/>
    </source>
</evidence>
<accession>A0A3B0XDT5</accession>
<evidence type="ECO:0000256" key="1">
    <source>
        <dbReference type="ARBA" id="ARBA00001947"/>
    </source>
</evidence>
<evidence type="ECO:0000256" key="10">
    <source>
        <dbReference type="ARBA" id="ARBA00022840"/>
    </source>
</evidence>
<dbReference type="CDD" id="cd00818">
    <property type="entry name" value="IleRS_core"/>
    <property type="match status" value="1"/>
</dbReference>
<dbReference type="SUPFAM" id="SSF52374">
    <property type="entry name" value="Nucleotidylyl transferase"/>
    <property type="match status" value="1"/>
</dbReference>
<dbReference type="PRINTS" id="PR00984">
    <property type="entry name" value="TRNASYNTHILE"/>
</dbReference>
<dbReference type="InterPro" id="IPR001412">
    <property type="entry name" value="aa-tRNA-synth_I_CS"/>
</dbReference>
<keyword evidence="10" id="KW-0067">ATP-binding</keyword>
<dbReference type="GO" id="GO:0004822">
    <property type="term" value="F:isoleucine-tRNA ligase activity"/>
    <property type="evidence" value="ECO:0007669"/>
    <property type="project" value="UniProtKB-EC"/>
</dbReference>
<dbReference type="Gene3D" id="3.40.50.620">
    <property type="entry name" value="HUPs"/>
    <property type="match status" value="2"/>
</dbReference>
<dbReference type="GO" id="GO:0000049">
    <property type="term" value="F:tRNA binding"/>
    <property type="evidence" value="ECO:0007669"/>
    <property type="project" value="InterPro"/>
</dbReference>
<comment type="catalytic activity">
    <reaction evidence="13">
        <text>tRNA(Ile) + L-isoleucine + ATP = L-isoleucyl-tRNA(Ile) + AMP + diphosphate</text>
        <dbReference type="Rhea" id="RHEA:11060"/>
        <dbReference type="Rhea" id="RHEA-COMP:9666"/>
        <dbReference type="Rhea" id="RHEA-COMP:9695"/>
        <dbReference type="ChEBI" id="CHEBI:30616"/>
        <dbReference type="ChEBI" id="CHEBI:33019"/>
        <dbReference type="ChEBI" id="CHEBI:58045"/>
        <dbReference type="ChEBI" id="CHEBI:78442"/>
        <dbReference type="ChEBI" id="CHEBI:78528"/>
        <dbReference type="ChEBI" id="CHEBI:456215"/>
        <dbReference type="EC" id="6.1.1.5"/>
    </reaction>
</comment>
<dbReference type="PANTHER" id="PTHR42765:SF1">
    <property type="entry name" value="ISOLEUCINE--TRNA LIGASE, MITOCHONDRIAL"/>
    <property type="match status" value="1"/>
</dbReference>
<dbReference type="FunFam" id="1.10.730.20:FF:000001">
    <property type="entry name" value="Isoleucine--tRNA ligase"/>
    <property type="match status" value="1"/>
</dbReference>
<dbReference type="EC" id="6.1.1.5" evidence="4"/>
<dbReference type="SUPFAM" id="SSF47323">
    <property type="entry name" value="Anticodon-binding domain of a subclass of class I aminoacyl-tRNA synthetases"/>
    <property type="match status" value="1"/>
</dbReference>
<dbReference type="InterPro" id="IPR002301">
    <property type="entry name" value="Ile-tRNA-ligase"/>
</dbReference>
<keyword evidence="11" id="KW-0648">Protein biosynthesis</keyword>
<dbReference type="CDD" id="cd07960">
    <property type="entry name" value="Anticodon_Ia_Ile_BEm"/>
    <property type="match status" value="1"/>
</dbReference>
<dbReference type="PROSITE" id="PS00178">
    <property type="entry name" value="AA_TRNA_LIGASE_I"/>
    <property type="match status" value="1"/>
</dbReference>
<dbReference type="FunFam" id="3.40.50.620:FF:000048">
    <property type="entry name" value="Isoleucine--tRNA ligase"/>
    <property type="match status" value="1"/>
</dbReference>
<feature type="domain" description="Zinc finger FPG/IleRS-type" evidence="15">
    <location>
        <begin position="909"/>
        <end position="936"/>
    </location>
</feature>
<evidence type="ECO:0000259" key="16">
    <source>
        <dbReference type="Pfam" id="PF08264"/>
    </source>
</evidence>
<evidence type="ECO:0000256" key="3">
    <source>
        <dbReference type="ARBA" id="ARBA00011245"/>
    </source>
</evidence>
<dbReference type="GO" id="GO:0006428">
    <property type="term" value="P:isoleucyl-tRNA aminoacylation"/>
    <property type="evidence" value="ECO:0007669"/>
    <property type="project" value="InterPro"/>
</dbReference>
<evidence type="ECO:0000256" key="13">
    <source>
        <dbReference type="ARBA" id="ARBA00048359"/>
    </source>
</evidence>
<dbReference type="InterPro" id="IPR023585">
    <property type="entry name" value="Ile-tRNA-ligase_type1"/>
</dbReference>
<keyword evidence="9" id="KW-0862">Zinc</keyword>
<comment type="cofactor">
    <cofactor evidence="1">
        <name>Zn(2+)</name>
        <dbReference type="ChEBI" id="CHEBI:29105"/>
    </cofactor>
</comment>
<feature type="domain" description="Aminoacyl-tRNA synthetase class Ia" evidence="14">
    <location>
        <begin position="28"/>
        <end position="642"/>
    </location>
</feature>
<dbReference type="InterPro" id="IPR050081">
    <property type="entry name" value="Ile-tRNA_ligase"/>
</dbReference>
<evidence type="ECO:0000256" key="7">
    <source>
        <dbReference type="ARBA" id="ARBA00022723"/>
    </source>
</evidence>
<evidence type="ECO:0000259" key="15">
    <source>
        <dbReference type="Pfam" id="PF06827"/>
    </source>
</evidence>
<evidence type="ECO:0000259" key="14">
    <source>
        <dbReference type="Pfam" id="PF00133"/>
    </source>
</evidence>
<dbReference type="NCBIfam" id="TIGR00392">
    <property type="entry name" value="ileS"/>
    <property type="match status" value="1"/>
</dbReference>
<proteinExistence type="inferred from homology"/>
<keyword evidence="12 17" id="KW-0030">Aminoacyl-tRNA synthetase</keyword>
<dbReference type="GO" id="GO:0002161">
    <property type="term" value="F:aminoacyl-tRNA deacylase activity"/>
    <property type="evidence" value="ECO:0007669"/>
    <property type="project" value="InterPro"/>
</dbReference>
<dbReference type="GO" id="GO:0005524">
    <property type="term" value="F:ATP binding"/>
    <property type="evidence" value="ECO:0007669"/>
    <property type="project" value="UniProtKB-KW"/>
</dbReference>
<dbReference type="GO" id="GO:0046872">
    <property type="term" value="F:metal ion binding"/>
    <property type="evidence" value="ECO:0007669"/>
    <property type="project" value="UniProtKB-KW"/>
</dbReference>
<keyword evidence="5" id="KW-0963">Cytoplasm</keyword>
<evidence type="ECO:0000256" key="9">
    <source>
        <dbReference type="ARBA" id="ARBA00022833"/>
    </source>
</evidence>
<evidence type="ECO:0000256" key="5">
    <source>
        <dbReference type="ARBA" id="ARBA00022490"/>
    </source>
</evidence>
<dbReference type="SUPFAM" id="SSF50677">
    <property type="entry name" value="ValRS/IleRS/LeuRS editing domain"/>
    <property type="match status" value="1"/>
</dbReference>
<evidence type="ECO:0000256" key="4">
    <source>
        <dbReference type="ARBA" id="ARBA00013165"/>
    </source>
</evidence>
<dbReference type="InterPro" id="IPR002300">
    <property type="entry name" value="aa-tRNA-synth_Ia"/>
</dbReference>
<evidence type="ECO:0000313" key="17">
    <source>
        <dbReference type="EMBL" id="VAW61257.1"/>
    </source>
</evidence>
<reference evidence="17" key="1">
    <citation type="submission" date="2018-06" db="EMBL/GenBank/DDBJ databases">
        <authorList>
            <person name="Zhirakovskaya E."/>
        </authorList>
    </citation>
    <scope>NUCLEOTIDE SEQUENCE</scope>
</reference>
<sequence length="947" mass="107160">MSDYKNTLNLPETEFPMRGNLAKREPEMLKRWQEKNLYQKIRDVSKGRKKFIMHDGPPYANGNIHIGHAVNKVLKDIIIKSRTLDGFDAPYIPGWDCHGLPIELNVEKKIGKPGQKVDAKTFRDKCREYAQTQVNGQRDDFIRLGVLGDWDNPYLTMDFKFEANIVRTLGKIIDKGHLHKGSKPVHWCLDCGSALAEAEVEYEDKTSAAIDVAFKAVDSAAFFSACDTENNKLPVATVIWTTTPWTLPANMAVSLHAELDYVLVKAETPIGKINLLLAEALHEKALERYEADKYTIIGRCKGEALENQLLKHPFYDRNVPVILGDHVTTEAGTGAVHTAPGHGQDDYIVGNKYGIEVYNPVGSNGVFLPETELFAGLHVNKANDAIIKVLEENKVLLKYRKLKHSYPHCWRHKSPIIFRATPQWFISMDQNGLRDSAMQAIDTTKWMPDWGKARIEGMVRDRPDWCISRQRTWGVPITLFVHKESGELHPNTQGLIQTIAASIELQGVDAWFSASAEDLLGEDAANYDKVTDTLDVWFDSGVTHACVLEEREALALPADLYLEGSDQHRGWFQSSLLTSVAMHNSAPYKAVLTHGFTVDADGKKMSKSLGNVVQPQKIFSTLGADILRLWVASADYSAEMSVSDEILKRTADSYRRIRNTSRFLLANLKGFNPLTDMLAEKDMLALDRWAVATTLHMQNDIINAYEDYNFHIIYQKLHNFCAVDMGSFYLDVIKDRQYTTHEDSVARRSAQTAIYHIIEAMTRWMAPILSFTADEIWPFIPGRRSESVMLETWYAHLFELHESATMNIDFWRTVQETRTVVSKQLEQIRVDGEIGSSLDAKVKLYCSDKLFNSLRALEDELRFVLITSYASLYPESLSQENSDAQNSELLTLQNGETIRVVVEKSAHTKCVRCWHLRADVGTHTEHPELCGRCIDNVEGAGETRHYA</sequence>
<dbReference type="InterPro" id="IPR009080">
    <property type="entry name" value="tRNAsynth_Ia_anticodon-bd"/>
</dbReference>
<dbReference type="Gene3D" id="1.10.730.20">
    <property type="match status" value="1"/>
</dbReference>
<dbReference type="PANTHER" id="PTHR42765">
    <property type="entry name" value="SOLEUCYL-TRNA SYNTHETASE"/>
    <property type="match status" value="1"/>
</dbReference>
<evidence type="ECO:0000256" key="11">
    <source>
        <dbReference type="ARBA" id="ARBA00022917"/>
    </source>
</evidence>
<gene>
    <name evidence="17" type="ORF">MNBD_GAMMA10-1960</name>
</gene>
<dbReference type="Pfam" id="PF08264">
    <property type="entry name" value="Anticodon_1"/>
    <property type="match status" value="1"/>
</dbReference>
<keyword evidence="6 17" id="KW-0436">Ligase</keyword>
<dbReference type="InterPro" id="IPR010663">
    <property type="entry name" value="Znf_FPG/IleRS"/>
</dbReference>
<dbReference type="InterPro" id="IPR009008">
    <property type="entry name" value="Val/Leu/Ile-tRNA-synth_edit"/>
</dbReference>
<dbReference type="EMBL" id="UOFJ01000031">
    <property type="protein sequence ID" value="VAW61257.1"/>
    <property type="molecule type" value="Genomic_DNA"/>
</dbReference>
<name>A0A3B0XDT5_9ZZZZ</name>
<dbReference type="FunFam" id="3.40.50.620:FF:000042">
    <property type="entry name" value="Isoleucine--tRNA ligase"/>
    <property type="match status" value="1"/>
</dbReference>
<comment type="subunit">
    <text evidence="3">Monomer.</text>
</comment>
<feature type="domain" description="Methionyl/Valyl/Leucyl/Isoleucyl-tRNA synthetase anticodon-binding" evidence="16">
    <location>
        <begin position="687"/>
        <end position="843"/>
    </location>
</feature>